<keyword evidence="1" id="KW-0175">Coiled coil</keyword>
<feature type="coiled-coil region" evidence="1">
    <location>
        <begin position="474"/>
        <end position="520"/>
    </location>
</feature>
<evidence type="ECO:0000313" key="3">
    <source>
        <dbReference type="Proteomes" id="UP000437638"/>
    </source>
</evidence>
<dbReference type="PANTHER" id="PTHR41259:SF1">
    <property type="entry name" value="DOUBLE-STRAND BREAK REPAIR RAD50 ATPASE, PUTATIVE-RELATED"/>
    <property type="match status" value="1"/>
</dbReference>
<gene>
    <name evidence="2" type="ORF">GPM19_08450</name>
</gene>
<evidence type="ECO:0000313" key="2">
    <source>
        <dbReference type="EMBL" id="MWJ28236.1"/>
    </source>
</evidence>
<evidence type="ECO:0000256" key="1">
    <source>
        <dbReference type="SAM" id="Coils"/>
    </source>
</evidence>
<sequence length="889" mass="100669">MKLKRIRIEQLRQFQHPLMVDNLQPGINVFTGPNESGKSTIASAIRAAFFERHRSSSVSDLQPWGDSSATPQVTLEFDWQDRHWRLEKRFLGRKRCDLEIAGVHYSGDDAEEQLADLLGFQHPARGASKAEHWGIPGLLWIEQGAGHELRPAVEHAADHLQSALGAGLGEVTSSGGDEIIQAVATQKAVFLTATGKPRGEFAKLPVQIAQQREELVGLETRIANYRQEVDRLSELRKQHAMDAREKPWQMLRQQQQAAEKALADVETLQQAQAVDQQALQSCQNTLILLREQLEAFQRQQQTLLQRQSAAQHAKQTLQALNEGNADINAEHQRAEKSYRQACHIAQQARQQEQAGRLLQELERLSRERVALDDRLEKAYRVQAELLEQRRALPCRRIDEPILDKLRKQHKQRDDLGIRLQSVATRLQYDILPDQAVELDGQALTMQGETLLLESGEMMIPGVGRLRIIPGGEDIGELSRRHRQLEEALKALFEQLEITSLAEAEQRMEVYQRLHIEIQANERLLSSLAPEGIDLLSQACESCKQQCETFSAQCRNSTVLAEEAPSLVDAEAQRTAAEQALKMAEKRQSDHQLALNGARRDAVNNDAELQRLQAELSAPDRQQRERELSQQLVEQRAEHASLEQRIANRQQRINAAQPVLLQQDVQRFARSAEQLEKAVHDRELALTELHSRLEAHSAEGLEEQRTECLLVCEQLERRYAEMQRRMAALSLLHTLLKEKRQALTQRLQAPLQRHLNHYLALLFPQASLSVDENLIPAQLTRTQTFGVEHGGLEALSFGAREQMGLISRLAYADLLREAGRPTLIILDDALVHSDAQRLEQMKRILFDAAERHQVLLFSCHPEDWCDLGVAPRDMQALKAAVNSPNLSITT</sequence>
<comment type="caution">
    <text evidence="2">The sequence shown here is derived from an EMBL/GenBank/DDBJ whole genome shotgun (WGS) entry which is preliminary data.</text>
</comment>
<feature type="coiled-coil region" evidence="1">
    <location>
        <begin position="566"/>
        <end position="651"/>
    </location>
</feature>
<dbReference type="EMBL" id="WTKP01000005">
    <property type="protein sequence ID" value="MWJ28236.1"/>
    <property type="molecule type" value="Genomic_DNA"/>
</dbReference>
<dbReference type="RefSeq" id="WP_160418602.1">
    <property type="nucleotide sequence ID" value="NZ_WTKP01000005.1"/>
</dbReference>
<feature type="coiled-coil region" evidence="1">
    <location>
        <begin position="208"/>
        <end position="381"/>
    </location>
</feature>
<protein>
    <submittedName>
        <fullName evidence="2">AAA family ATPase</fullName>
    </submittedName>
</protein>
<dbReference type="Proteomes" id="UP000437638">
    <property type="component" value="Unassembled WGS sequence"/>
</dbReference>
<dbReference type="AlphaFoldDB" id="A0A7X3H0Q1"/>
<dbReference type="SUPFAM" id="SSF52540">
    <property type="entry name" value="P-loop containing nucleoside triphosphate hydrolases"/>
    <property type="match status" value="1"/>
</dbReference>
<reference evidence="2 3" key="1">
    <citation type="submission" date="2019-12" db="EMBL/GenBank/DDBJ databases">
        <title>Halomonas rutogse sp. nov. isolated from two lakes on Tibetan Plateau.</title>
        <authorList>
            <person name="Gao P."/>
        </authorList>
    </citation>
    <scope>NUCLEOTIDE SEQUENCE [LARGE SCALE GENOMIC DNA]</scope>
    <source>
        <strain evidence="2 3">ZH2S</strain>
    </source>
</reference>
<organism evidence="2 3">
    <name type="scientific">Vreelandella zhuhanensis</name>
    <dbReference type="NCBI Taxonomy" id="2684210"/>
    <lineage>
        <taxon>Bacteria</taxon>
        <taxon>Pseudomonadati</taxon>
        <taxon>Pseudomonadota</taxon>
        <taxon>Gammaproteobacteria</taxon>
        <taxon>Oceanospirillales</taxon>
        <taxon>Halomonadaceae</taxon>
        <taxon>Vreelandella</taxon>
    </lineage>
</organism>
<accession>A0A7X3H0Q1</accession>
<keyword evidence="3" id="KW-1185">Reference proteome</keyword>
<feature type="coiled-coil region" evidence="1">
    <location>
        <begin position="697"/>
        <end position="731"/>
    </location>
</feature>
<name>A0A7X3H0Q1_9GAMM</name>
<proteinExistence type="predicted"/>
<dbReference type="PANTHER" id="PTHR41259">
    <property type="entry name" value="DOUBLE-STRAND BREAK REPAIR RAD50 ATPASE, PUTATIVE-RELATED"/>
    <property type="match status" value="1"/>
</dbReference>
<dbReference type="InterPro" id="IPR027417">
    <property type="entry name" value="P-loop_NTPase"/>
</dbReference>
<dbReference type="Gene3D" id="3.40.50.300">
    <property type="entry name" value="P-loop containing nucleotide triphosphate hydrolases"/>
    <property type="match status" value="2"/>
</dbReference>